<gene>
    <name evidence="2" type="ordered locus">BN6_39480</name>
</gene>
<keyword evidence="1" id="KW-0472">Membrane</keyword>
<sequence>MRRVSVDRDSGKGKGVGRVTGRLSLDPELTVAIHRTIRYLRSGVSPAPRVQYVHMIVEGGIGTRRSARWSRWSAPWVLLVGFLYLYLAICATDDVAGTPVPTTVVSMAAPSPTDHHHGTADGFGVLIRHSDCFLLVGGDLFAGALLLLALWLCPDLAARPATGQGPPGVGRTRPPPLIGAGGREILLSLCVART</sequence>
<dbReference type="HOGENOM" id="CLU_1401565_0_0_11"/>
<keyword evidence="1" id="KW-1133">Transmembrane helix</keyword>
<dbReference type="KEGG" id="sesp:BN6_39480"/>
<evidence type="ECO:0000313" key="3">
    <source>
        <dbReference type="Proteomes" id="UP000006281"/>
    </source>
</evidence>
<dbReference type="STRING" id="1179773.BN6_39480"/>
<evidence type="ECO:0000256" key="1">
    <source>
        <dbReference type="SAM" id="Phobius"/>
    </source>
</evidence>
<evidence type="ECO:0000313" key="2">
    <source>
        <dbReference type="EMBL" id="CCH31236.1"/>
    </source>
</evidence>
<name>K0JYM6_SACES</name>
<keyword evidence="1" id="KW-0812">Transmembrane</keyword>
<dbReference type="PATRIC" id="fig|1179773.3.peg.3948"/>
<keyword evidence="3" id="KW-1185">Reference proteome</keyword>
<proteinExistence type="predicted"/>
<feature type="transmembrane region" description="Helical" evidence="1">
    <location>
        <begin position="72"/>
        <end position="89"/>
    </location>
</feature>
<protein>
    <submittedName>
        <fullName evidence="2">Putative membrane protein</fullName>
    </submittedName>
</protein>
<organism evidence="2 3">
    <name type="scientific">Saccharothrix espanaensis (strain ATCC 51144 / DSM 44229 / JCM 9112 / NBRC 15066 / NRRL 15764)</name>
    <dbReference type="NCBI Taxonomy" id="1179773"/>
    <lineage>
        <taxon>Bacteria</taxon>
        <taxon>Bacillati</taxon>
        <taxon>Actinomycetota</taxon>
        <taxon>Actinomycetes</taxon>
        <taxon>Pseudonocardiales</taxon>
        <taxon>Pseudonocardiaceae</taxon>
        <taxon>Saccharothrix</taxon>
    </lineage>
</organism>
<dbReference type="Proteomes" id="UP000006281">
    <property type="component" value="Chromosome"/>
</dbReference>
<feature type="transmembrane region" description="Helical" evidence="1">
    <location>
        <begin position="133"/>
        <end position="153"/>
    </location>
</feature>
<reference evidence="2 3" key="1">
    <citation type="journal article" date="2012" name="BMC Genomics">
        <title>Complete genome sequence of Saccharothrix espanaensis DSM 44229T and comparison to the other completely sequenced Pseudonocardiaceae.</title>
        <authorList>
            <person name="Strobel T."/>
            <person name="Al-Dilaimi A."/>
            <person name="Blom J."/>
            <person name="Gessner A."/>
            <person name="Kalinowski J."/>
            <person name="Luzhetska M."/>
            <person name="Puhler A."/>
            <person name="Szczepanowski R."/>
            <person name="Bechthold A."/>
            <person name="Ruckert C."/>
        </authorList>
    </citation>
    <scope>NUCLEOTIDE SEQUENCE [LARGE SCALE GENOMIC DNA]</scope>
    <source>
        <strain evidence="3">ATCC 51144 / DSM 44229 / JCM 9112 / NBRC 15066 / NRRL 15764</strain>
    </source>
</reference>
<dbReference type="EMBL" id="HE804045">
    <property type="protein sequence ID" value="CCH31236.1"/>
    <property type="molecule type" value="Genomic_DNA"/>
</dbReference>
<dbReference type="AlphaFoldDB" id="K0JYM6"/>
<accession>K0JYM6</accession>